<evidence type="ECO:0000313" key="3">
    <source>
        <dbReference type="Proteomes" id="UP000009007"/>
    </source>
</evidence>
<dbReference type="AlphaFoldDB" id="I7L029"/>
<organism evidence="2 3">
    <name type="scientific">Methanoculleus bourgensis (strain ATCC 43281 / DSM 3045 / OCM 15 / MS2)</name>
    <name type="common">Methanogenium bourgense</name>
    <dbReference type="NCBI Taxonomy" id="1201294"/>
    <lineage>
        <taxon>Archaea</taxon>
        <taxon>Methanobacteriati</taxon>
        <taxon>Methanobacteriota</taxon>
        <taxon>Stenosarchaea group</taxon>
        <taxon>Methanomicrobia</taxon>
        <taxon>Methanomicrobiales</taxon>
        <taxon>Methanomicrobiaceae</taxon>
        <taxon>Methanoculleus</taxon>
    </lineage>
</organism>
<proteinExistence type="predicted"/>
<dbReference type="BioCyc" id="MBOU1201294:BN140_RS08550-MONOMER"/>
<feature type="domain" description="Pyrrolo-quinoline quinone repeat" evidence="1">
    <location>
        <begin position="100"/>
        <end position="267"/>
    </location>
</feature>
<name>I7L029_METBM</name>
<accession>I7L029</accession>
<dbReference type="InterPro" id="IPR002372">
    <property type="entry name" value="PQQ_rpt_dom"/>
</dbReference>
<dbReference type="EMBL" id="HE964772">
    <property type="protein sequence ID" value="CCJ36635.1"/>
    <property type="molecule type" value="Genomic_DNA"/>
</dbReference>
<dbReference type="SUPFAM" id="SSF50998">
    <property type="entry name" value="Quinoprotein alcohol dehydrogenase-like"/>
    <property type="match status" value="1"/>
</dbReference>
<dbReference type="Pfam" id="PF13360">
    <property type="entry name" value="PQQ_2"/>
    <property type="match status" value="1"/>
</dbReference>
<gene>
    <name evidence="2" type="ordered locus">BN140_1712</name>
</gene>
<sequence>MFFACRTTPIIDSMTGRNRYFRSSPIRVIIAALLIVALLPAAAVSAAENAPTVTWNVTFSPEENSKFDAVANTADGGYIALGSTLTEVYGGNEDLLLVKTDARGNETWTVRIPGMVPASVAEIADGGYIIGGYNVSTTVEDQNFVYQGTSFLIRTDADGKEIWRQVLPGEKVSAVRPTADGGYAVIGWLWSRSGSADDTTAVITKTDADGTPAWNRTFPGISANAGVVTTDGGYIIGGTTSPFNNDIGDAFLIRLDADGNTIWHKNYQAPVVYDVEETADGGFVYSGNFWYGLVDAKGDEVWLRNMEGLAGHAVLLRPAGGYVIAGKDIRSGEGFALGTDADGAVQWRTTLPDTGVYAAAGAPDGGYTLAGIRFLSPVSSAAWLANLEETATPTPATPGFGAAVAGAALLLIAGRRRRG</sequence>
<dbReference type="Proteomes" id="UP000009007">
    <property type="component" value="Chromosome I"/>
</dbReference>
<evidence type="ECO:0000259" key="1">
    <source>
        <dbReference type="Pfam" id="PF13360"/>
    </source>
</evidence>
<evidence type="ECO:0000313" key="2">
    <source>
        <dbReference type="EMBL" id="CCJ36635.1"/>
    </source>
</evidence>
<protein>
    <recommendedName>
        <fullName evidence="1">Pyrrolo-quinoline quinone repeat domain-containing protein</fullName>
    </recommendedName>
</protein>
<keyword evidence="3" id="KW-1185">Reference proteome</keyword>
<dbReference type="KEGG" id="mbg:BN140_1712"/>
<dbReference type="HOGENOM" id="CLU_679010_0_0_2"/>
<dbReference type="PANTHER" id="PTHR42754:SF1">
    <property type="entry name" value="LIPOPROTEIN"/>
    <property type="match status" value="1"/>
</dbReference>
<dbReference type="PATRIC" id="fig|1201294.9.peg.1877"/>
<dbReference type="PANTHER" id="PTHR42754">
    <property type="entry name" value="ENDOGLUCANASE"/>
    <property type="match status" value="1"/>
</dbReference>
<dbReference type="STRING" id="1201294.BN140_1712"/>
<reference evidence="3" key="1">
    <citation type="journal article" date="2012" name="J. Bacteriol.">
        <title>Complete genome sequence of the hydrogenotrophic, methanogenic archaeon Methanoculleus bourgensis strain MS2T, isolated from a sewage sludge digester.</title>
        <authorList>
            <person name="Maus I."/>
            <person name="Wibberg D."/>
            <person name="Stantscheff R."/>
            <person name="Eikmeyer F.G."/>
            <person name="Seffner A."/>
            <person name="Boelter J."/>
            <person name="Szczepanowski R."/>
            <person name="Blom J."/>
            <person name="Jaenicke S."/>
            <person name="Konig H."/>
            <person name="Puhler A."/>
            <person name="Schluter A."/>
        </authorList>
    </citation>
    <scope>NUCLEOTIDE SEQUENCE [LARGE SCALE GENOMIC DNA]</scope>
    <source>
        <strain evidence="3">ATCC 43281 / DSM 3045 / OCM 15 / MS2</strain>
    </source>
</reference>
<dbReference type="InterPro" id="IPR011047">
    <property type="entry name" value="Quinoprotein_ADH-like_sf"/>
</dbReference>